<reference evidence="1" key="2">
    <citation type="submission" date="2021-10" db="EMBL/GenBank/DDBJ databases">
        <title>Genome of Winogradskyella sp. E313.</title>
        <authorList>
            <person name="Zhou Y."/>
        </authorList>
    </citation>
    <scope>NUCLEOTIDE SEQUENCE</scope>
    <source>
        <strain evidence="1">E313</strain>
    </source>
</reference>
<sequence>MKKSVIIVLLSIFTFYGCNSDDIEREAQPLAGQRYSLTSIELEVSIDLNNDGVFSTNIISEENTGCLSMNRLSFGANSSSPIIEYIINVSIDENTNTYNENFGCGILDFFIGFEYVVEENNIYIFEENTEFDRNTAARGIIDGNQIFFNADLITFYFGLDTIINEQGEIVPYEGGISLVFTRDN</sequence>
<dbReference type="Proteomes" id="UP000778797">
    <property type="component" value="Unassembled WGS sequence"/>
</dbReference>
<dbReference type="EMBL" id="JAFMPT010000003">
    <property type="protein sequence ID" value="MCC1483546.1"/>
    <property type="molecule type" value="Genomic_DNA"/>
</dbReference>
<comment type="caution">
    <text evidence="1">The sequence shown here is derived from an EMBL/GenBank/DDBJ whole genome shotgun (WGS) entry which is preliminary data.</text>
</comment>
<reference evidence="1" key="1">
    <citation type="submission" date="2021-03" db="EMBL/GenBank/DDBJ databases">
        <authorList>
            <person name="Ping X."/>
        </authorList>
    </citation>
    <scope>NUCLEOTIDE SEQUENCE</scope>
    <source>
        <strain evidence="1">E313</strain>
    </source>
</reference>
<protein>
    <submittedName>
        <fullName evidence="1">Uncharacterized protein</fullName>
    </submittedName>
</protein>
<accession>A0ABS8EKJ6</accession>
<keyword evidence="2" id="KW-1185">Reference proteome</keyword>
<evidence type="ECO:0000313" key="1">
    <source>
        <dbReference type="EMBL" id="MCC1483546.1"/>
    </source>
</evidence>
<name>A0ABS8EKJ6_9FLAO</name>
<proteinExistence type="predicted"/>
<organism evidence="1 2">
    <name type="scientific">Winogradskyella immobilis</name>
    <dbReference type="NCBI Taxonomy" id="2816852"/>
    <lineage>
        <taxon>Bacteria</taxon>
        <taxon>Pseudomonadati</taxon>
        <taxon>Bacteroidota</taxon>
        <taxon>Flavobacteriia</taxon>
        <taxon>Flavobacteriales</taxon>
        <taxon>Flavobacteriaceae</taxon>
        <taxon>Winogradskyella</taxon>
    </lineage>
</organism>
<dbReference type="RefSeq" id="WP_227475999.1">
    <property type="nucleotide sequence ID" value="NZ_JAFMPT010000003.1"/>
</dbReference>
<gene>
    <name evidence="1" type="ORF">J1C55_02990</name>
</gene>
<evidence type="ECO:0000313" key="2">
    <source>
        <dbReference type="Proteomes" id="UP000778797"/>
    </source>
</evidence>
<dbReference type="PROSITE" id="PS51257">
    <property type="entry name" value="PROKAR_LIPOPROTEIN"/>
    <property type="match status" value="1"/>
</dbReference>